<sequence>MGLYDRNYTAQDRNIGAVGAFADENALVSFVKTTYKFLAASLLFATIGALVGFMYFDVVTQPGVRIGLFIAEIATLLGLMFLRSSPGLNVALLFIFTTLTGVVLVPLLGLVIAKDGVSVVWQAFGMTTIIFGVMSLFALKTKADLSQYGKMLFIALIVILVCSIINIFLGSPLFHTLIAAGIVVLFSIYIAYDTQNIVRGLYESPVIAAISLYLDIYNIFTALLSLLSSDD</sequence>
<keyword evidence="4 6" id="KW-1133">Transmembrane helix</keyword>
<keyword evidence="3 6" id="KW-0812">Transmembrane</keyword>
<comment type="similarity">
    <text evidence="6">Belongs to the BI1 family.</text>
</comment>
<feature type="transmembrane region" description="Helical" evidence="6">
    <location>
        <begin position="204"/>
        <end position="227"/>
    </location>
</feature>
<dbReference type="EMBL" id="UAWL01000006">
    <property type="protein sequence ID" value="SQB99652.1"/>
    <property type="molecule type" value="Genomic_DNA"/>
</dbReference>
<dbReference type="CDD" id="cd10432">
    <property type="entry name" value="BI-1-like_bacterial"/>
    <property type="match status" value="1"/>
</dbReference>
<dbReference type="Pfam" id="PF01027">
    <property type="entry name" value="Bax1-I"/>
    <property type="match status" value="1"/>
</dbReference>
<dbReference type="InterPro" id="IPR006214">
    <property type="entry name" value="Bax_inhibitor_1-related"/>
</dbReference>
<evidence type="ECO:0000256" key="5">
    <source>
        <dbReference type="ARBA" id="ARBA00023136"/>
    </source>
</evidence>
<evidence type="ECO:0000256" key="1">
    <source>
        <dbReference type="ARBA" id="ARBA00004651"/>
    </source>
</evidence>
<gene>
    <name evidence="7" type="primary">yccA</name>
    <name evidence="7" type="ORF">NCTC13102_01977</name>
</gene>
<feature type="transmembrane region" description="Helical" evidence="6">
    <location>
        <begin position="62"/>
        <end position="82"/>
    </location>
</feature>
<dbReference type="AlphaFoldDB" id="A0A2X3B7P1"/>
<evidence type="ECO:0000313" key="8">
    <source>
        <dbReference type="Proteomes" id="UP000250166"/>
    </source>
</evidence>
<feature type="transmembrane region" description="Helical" evidence="6">
    <location>
        <begin position="174"/>
        <end position="192"/>
    </location>
</feature>
<protein>
    <submittedName>
        <fullName evidence="7">Integral membrane protein</fullName>
    </submittedName>
</protein>
<dbReference type="Proteomes" id="UP000250166">
    <property type="component" value="Unassembled WGS sequence"/>
</dbReference>
<feature type="transmembrane region" description="Helical" evidence="6">
    <location>
        <begin position="119"/>
        <end position="139"/>
    </location>
</feature>
<reference evidence="7 8" key="1">
    <citation type="submission" date="2018-06" db="EMBL/GenBank/DDBJ databases">
        <authorList>
            <consortium name="Pathogen Informatics"/>
            <person name="Doyle S."/>
        </authorList>
    </citation>
    <scope>NUCLEOTIDE SEQUENCE [LARGE SCALE GENOMIC DNA]</scope>
    <source>
        <strain evidence="7 8">NCTC13102</strain>
    </source>
</reference>
<feature type="transmembrane region" description="Helical" evidence="6">
    <location>
        <begin position="37"/>
        <end position="56"/>
    </location>
</feature>
<dbReference type="PANTHER" id="PTHR23291">
    <property type="entry name" value="BAX INHIBITOR-RELATED"/>
    <property type="match status" value="1"/>
</dbReference>
<feature type="transmembrane region" description="Helical" evidence="6">
    <location>
        <begin position="89"/>
        <end position="113"/>
    </location>
</feature>
<evidence type="ECO:0000256" key="4">
    <source>
        <dbReference type="ARBA" id="ARBA00022989"/>
    </source>
</evidence>
<evidence type="ECO:0000256" key="2">
    <source>
        <dbReference type="ARBA" id="ARBA00022475"/>
    </source>
</evidence>
<dbReference type="RefSeq" id="WP_112059039.1">
    <property type="nucleotide sequence ID" value="NZ_UAWL01000006.1"/>
</dbReference>
<accession>A0A2X3B7P1</accession>
<keyword evidence="5 6" id="KW-0472">Membrane</keyword>
<keyword evidence="2" id="KW-1003">Cell membrane</keyword>
<name>A0A2X3B7P1_9HELI</name>
<comment type="subcellular location">
    <subcellularLocation>
        <location evidence="1">Cell membrane</location>
        <topology evidence="1">Multi-pass membrane protein</topology>
    </subcellularLocation>
</comment>
<evidence type="ECO:0000313" key="7">
    <source>
        <dbReference type="EMBL" id="SQB99652.1"/>
    </source>
</evidence>
<evidence type="ECO:0000256" key="6">
    <source>
        <dbReference type="RuleBase" id="RU004379"/>
    </source>
</evidence>
<proteinExistence type="inferred from homology"/>
<dbReference type="GO" id="GO:0005886">
    <property type="term" value="C:plasma membrane"/>
    <property type="evidence" value="ECO:0007669"/>
    <property type="project" value="UniProtKB-SubCell"/>
</dbReference>
<evidence type="ECO:0000256" key="3">
    <source>
        <dbReference type="ARBA" id="ARBA00022692"/>
    </source>
</evidence>
<organism evidence="7 8">
    <name type="scientific">Helicobacter fennelliae</name>
    <dbReference type="NCBI Taxonomy" id="215"/>
    <lineage>
        <taxon>Bacteria</taxon>
        <taxon>Pseudomonadati</taxon>
        <taxon>Campylobacterota</taxon>
        <taxon>Epsilonproteobacteria</taxon>
        <taxon>Campylobacterales</taxon>
        <taxon>Helicobacteraceae</taxon>
        <taxon>Helicobacter</taxon>
    </lineage>
</organism>
<dbReference type="PANTHER" id="PTHR23291:SF115">
    <property type="entry name" value="MODULATOR OF FTSH PROTEASE YCCA"/>
    <property type="match status" value="1"/>
</dbReference>
<feature type="transmembrane region" description="Helical" evidence="6">
    <location>
        <begin position="151"/>
        <end position="168"/>
    </location>
</feature>